<dbReference type="SUPFAM" id="SSF46689">
    <property type="entry name" value="Homeodomain-like"/>
    <property type="match status" value="1"/>
</dbReference>
<dbReference type="InterPro" id="IPR009057">
    <property type="entry name" value="Homeodomain-like_sf"/>
</dbReference>
<evidence type="ECO:0000313" key="9">
    <source>
        <dbReference type="Proteomes" id="UP000722989"/>
    </source>
</evidence>
<evidence type="ECO:0000256" key="6">
    <source>
        <dbReference type="SAM" id="MobiDB-lite"/>
    </source>
</evidence>
<dbReference type="PANTHER" id="PTHR30055">
    <property type="entry name" value="HTH-TYPE TRANSCRIPTIONAL REGULATOR RUTR"/>
    <property type="match status" value="1"/>
</dbReference>
<dbReference type="Gene3D" id="1.10.357.10">
    <property type="entry name" value="Tetracycline Repressor, domain 2"/>
    <property type="match status" value="1"/>
</dbReference>
<evidence type="ECO:0000313" key="8">
    <source>
        <dbReference type="EMBL" id="NJC73187.1"/>
    </source>
</evidence>
<sequence>MTQPDGHRGDRHPADQRRSGRSRNRRDDVLRAAFDLFAERGYRGTSLSAVAARAGLTQQGVLHYFSNKETLLLAVLQLFDERDAGRLFSAPPGDGAALDHLAALMAYGATRPDVVRSLAILAAESLTDDHPARAFFVARYAELRRGAAAAVRAELGGALPDGLSPEEVSALLVAAMDGLQLQWLLEPDSVDAPALFAALRKLLRNPSSQ</sequence>
<evidence type="ECO:0000256" key="2">
    <source>
        <dbReference type="ARBA" id="ARBA00023015"/>
    </source>
</evidence>
<feature type="DNA-binding region" description="H-T-H motif" evidence="5">
    <location>
        <begin position="46"/>
        <end position="65"/>
    </location>
</feature>
<gene>
    <name evidence="8" type="ORF">HC031_26215</name>
</gene>
<feature type="compositionally biased region" description="Basic and acidic residues" evidence="6">
    <location>
        <begin position="1"/>
        <end position="18"/>
    </location>
</feature>
<dbReference type="RefSeq" id="WP_167928089.1">
    <property type="nucleotide sequence ID" value="NZ_JAATVY010000026.1"/>
</dbReference>
<evidence type="ECO:0000259" key="7">
    <source>
        <dbReference type="PROSITE" id="PS50977"/>
    </source>
</evidence>
<evidence type="ECO:0000256" key="3">
    <source>
        <dbReference type="ARBA" id="ARBA00023125"/>
    </source>
</evidence>
<dbReference type="InterPro" id="IPR036271">
    <property type="entry name" value="Tet_transcr_reg_TetR-rel_C_sf"/>
</dbReference>
<evidence type="ECO:0000256" key="5">
    <source>
        <dbReference type="PROSITE-ProRule" id="PRU00335"/>
    </source>
</evidence>
<feature type="region of interest" description="Disordered" evidence="6">
    <location>
        <begin position="1"/>
        <end position="24"/>
    </location>
</feature>
<dbReference type="SUPFAM" id="SSF48498">
    <property type="entry name" value="Tetracyclin repressor-like, C-terminal domain"/>
    <property type="match status" value="1"/>
</dbReference>
<dbReference type="EMBL" id="JAATVY010000026">
    <property type="protein sequence ID" value="NJC73187.1"/>
    <property type="molecule type" value="Genomic_DNA"/>
</dbReference>
<dbReference type="InterPro" id="IPR001647">
    <property type="entry name" value="HTH_TetR"/>
</dbReference>
<evidence type="ECO:0000256" key="1">
    <source>
        <dbReference type="ARBA" id="ARBA00022491"/>
    </source>
</evidence>
<proteinExistence type="predicted"/>
<keyword evidence="2" id="KW-0805">Transcription regulation</keyword>
<dbReference type="PRINTS" id="PR00455">
    <property type="entry name" value="HTHTETR"/>
</dbReference>
<name>A0ABX0Y480_9ACTN</name>
<dbReference type="PROSITE" id="PS50977">
    <property type="entry name" value="HTH_TETR_2"/>
    <property type="match status" value="1"/>
</dbReference>
<keyword evidence="3 5" id="KW-0238">DNA-binding</keyword>
<dbReference type="PANTHER" id="PTHR30055:SF226">
    <property type="entry name" value="HTH-TYPE TRANSCRIPTIONAL REGULATOR PKSA"/>
    <property type="match status" value="1"/>
</dbReference>
<dbReference type="Pfam" id="PF13977">
    <property type="entry name" value="TetR_C_6"/>
    <property type="match status" value="1"/>
</dbReference>
<dbReference type="Proteomes" id="UP000722989">
    <property type="component" value="Unassembled WGS sequence"/>
</dbReference>
<accession>A0ABX0Y480</accession>
<keyword evidence="9" id="KW-1185">Reference proteome</keyword>
<reference evidence="8 9" key="1">
    <citation type="submission" date="2020-03" db="EMBL/GenBank/DDBJ databases">
        <title>WGS of the type strain of Planosporangium spp.</title>
        <authorList>
            <person name="Thawai C."/>
        </authorList>
    </citation>
    <scope>NUCLEOTIDE SEQUENCE [LARGE SCALE GENOMIC DNA]</scope>
    <source>
        <strain evidence="8 9">TBRC 5610</strain>
    </source>
</reference>
<organism evidence="8 9">
    <name type="scientific">Planosporangium thailandense</name>
    <dbReference type="NCBI Taxonomy" id="765197"/>
    <lineage>
        <taxon>Bacteria</taxon>
        <taxon>Bacillati</taxon>
        <taxon>Actinomycetota</taxon>
        <taxon>Actinomycetes</taxon>
        <taxon>Micromonosporales</taxon>
        <taxon>Micromonosporaceae</taxon>
        <taxon>Planosporangium</taxon>
    </lineage>
</organism>
<dbReference type="InterPro" id="IPR050109">
    <property type="entry name" value="HTH-type_TetR-like_transc_reg"/>
</dbReference>
<protein>
    <submittedName>
        <fullName evidence="8">TetR/AcrR family transcriptional regulator</fullName>
    </submittedName>
</protein>
<feature type="domain" description="HTH tetR-type" evidence="7">
    <location>
        <begin position="23"/>
        <end position="83"/>
    </location>
</feature>
<dbReference type="Pfam" id="PF00440">
    <property type="entry name" value="TetR_N"/>
    <property type="match status" value="1"/>
</dbReference>
<keyword evidence="1" id="KW-0678">Repressor</keyword>
<comment type="caution">
    <text evidence="8">The sequence shown here is derived from an EMBL/GenBank/DDBJ whole genome shotgun (WGS) entry which is preliminary data.</text>
</comment>
<keyword evidence="4" id="KW-0804">Transcription</keyword>
<evidence type="ECO:0000256" key="4">
    <source>
        <dbReference type="ARBA" id="ARBA00023163"/>
    </source>
</evidence>
<dbReference type="InterPro" id="IPR039538">
    <property type="entry name" value="BetI_C"/>
</dbReference>